<feature type="chain" id="PRO_5003990925" evidence="1">
    <location>
        <begin position="27"/>
        <end position="319"/>
    </location>
</feature>
<proteinExistence type="predicted"/>
<dbReference type="OrthoDB" id="15846at2759"/>
<organism evidence="3 4">
    <name type="scientific">Acanthamoeba castellanii (strain ATCC 30010 / Neff)</name>
    <dbReference type="NCBI Taxonomy" id="1257118"/>
    <lineage>
        <taxon>Eukaryota</taxon>
        <taxon>Amoebozoa</taxon>
        <taxon>Discosea</taxon>
        <taxon>Longamoebia</taxon>
        <taxon>Centramoebida</taxon>
        <taxon>Acanthamoebidae</taxon>
        <taxon>Acanthamoeba</taxon>
    </lineage>
</organism>
<dbReference type="Proteomes" id="UP000011083">
    <property type="component" value="Unassembled WGS sequence"/>
</dbReference>
<evidence type="ECO:0000313" key="4">
    <source>
        <dbReference type="Proteomes" id="UP000011083"/>
    </source>
</evidence>
<keyword evidence="1" id="KW-0732">Signal</keyword>
<reference evidence="3 4" key="1">
    <citation type="journal article" date="2013" name="Genome Biol.">
        <title>Genome of Acanthamoeba castellanii highlights extensive lateral gene transfer and early evolution of tyrosine kinase signaling.</title>
        <authorList>
            <person name="Clarke M."/>
            <person name="Lohan A.J."/>
            <person name="Liu B."/>
            <person name="Lagkouvardos I."/>
            <person name="Roy S."/>
            <person name="Zafar N."/>
            <person name="Bertelli C."/>
            <person name="Schilde C."/>
            <person name="Kianianmomeni A."/>
            <person name="Burglin T.R."/>
            <person name="Frech C."/>
            <person name="Turcotte B."/>
            <person name="Kopec K.O."/>
            <person name="Synnott J.M."/>
            <person name="Choo C."/>
            <person name="Paponov I."/>
            <person name="Finkler A."/>
            <person name="Soon Heng Tan C."/>
            <person name="Hutchins A.P."/>
            <person name="Weinmeier T."/>
            <person name="Rattei T."/>
            <person name="Chu J.S."/>
            <person name="Gimenez G."/>
            <person name="Irimia M."/>
            <person name="Rigden D.J."/>
            <person name="Fitzpatrick D.A."/>
            <person name="Lorenzo-Morales J."/>
            <person name="Bateman A."/>
            <person name="Chiu C.H."/>
            <person name="Tang P."/>
            <person name="Hegemann P."/>
            <person name="Fromm H."/>
            <person name="Raoult D."/>
            <person name="Greub G."/>
            <person name="Miranda-Saavedra D."/>
            <person name="Chen N."/>
            <person name="Nash P."/>
            <person name="Ginger M.L."/>
            <person name="Horn M."/>
            <person name="Schaap P."/>
            <person name="Caler L."/>
            <person name="Loftus B."/>
        </authorList>
    </citation>
    <scope>NUCLEOTIDE SEQUENCE [LARGE SCALE GENOMIC DNA]</scope>
    <source>
        <strain evidence="3 4">Neff</strain>
    </source>
</reference>
<dbReference type="InterPro" id="IPR017853">
    <property type="entry name" value="GH"/>
</dbReference>
<dbReference type="SUPFAM" id="SSF51445">
    <property type="entry name" value="(Trans)glycosidases"/>
    <property type="match status" value="1"/>
</dbReference>
<evidence type="ECO:0000259" key="2">
    <source>
        <dbReference type="Pfam" id="PF11790"/>
    </source>
</evidence>
<evidence type="ECO:0000313" key="3">
    <source>
        <dbReference type="EMBL" id="ELR21641.1"/>
    </source>
</evidence>
<dbReference type="KEGG" id="acan:ACA1_229960"/>
<name>L8HB89_ACACF</name>
<dbReference type="GeneID" id="14922548"/>
<dbReference type="GO" id="GO:0071966">
    <property type="term" value="P:fungal-type cell wall polysaccharide metabolic process"/>
    <property type="evidence" value="ECO:0007669"/>
    <property type="project" value="TreeGrafter"/>
</dbReference>
<dbReference type="PANTHER" id="PTHR34154:SF3">
    <property type="entry name" value="ALKALI-SENSITIVE LINKAGE PROTEIN 1"/>
    <property type="match status" value="1"/>
</dbReference>
<dbReference type="RefSeq" id="XP_004346586.1">
    <property type="nucleotide sequence ID" value="XM_004346536.1"/>
</dbReference>
<protein>
    <submittedName>
        <fullName evidence="3">Beta1,3-glucanase, putative</fullName>
    </submittedName>
</protein>
<dbReference type="Pfam" id="PF11790">
    <property type="entry name" value="Glyco_hydro_cc"/>
    <property type="match status" value="1"/>
</dbReference>
<dbReference type="InterPro" id="IPR024655">
    <property type="entry name" value="Asl1_glyco_hydro_catalytic"/>
</dbReference>
<dbReference type="OMA" id="WYDNFAG"/>
<feature type="signal peptide" evidence="1">
    <location>
        <begin position="1"/>
        <end position="26"/>
    </location>
</feature>
<keyword evidence="4" id="KW-1185">Reference proteome</keyword>
<dbReference type="AlphaFoldDB" id="L8HB89"/>
<sequence length="319" mass="34670">MLTSRRSCYFVVAALLALLHGPGVHAAKGIYRGVATDKWAGGCEDIKALSRMSWYYGWALEPNIDLSQCDLGDRYVEFVPMIWGADSVDGFVAKLPKNTKHLLGFNEPNIPGQAVMTPLEAATQWKKVIAQLKEADLLGKIRLGTPSASPGGNPLDPVTWYRLADQRRLMIVMRRTRFTQFFGNCTDCHFDFLCFHAYECNVGGLNYWVGQMQTFGLPIWLTEFACPSDSGSVTIDDEVNYMQNALWSLDNNTQIERATNVGTLPSLFNAGAGSLTRVGTLYNSKGDALSADSTPSAASALAPGSAAAALMAHLSSLLA</sequence>
<gene>
    <name evidence="3" type="ORF">ACA1_229960</name>
</gene>
<accession>L8HB89</accession>
<evidence type="ECO:0000256" key="1">
    <source>
        <dbReference type="SAM" id="SignalP"/>
    </source>
</evidence>
<dbReference type="VEuPathDB" id="AmoebaDB:ACA1_229960"/>
<dbReference type="InterPro" id="IPR053183">
    <property type="entry name" value="ASL1"/>
</dbReference>
<dbReference type="EMBL" id="KB007901">
    <property type="protein sequence ID" value="ELR21641.1"/>
    <property type="molecule type" value="Genomic_DNA"/>
</dbReference>
<dbReference type="Gene3D" id="3.20.20.80">
    <property type="entry name" value="Glycosidases"/>
    <property type="match status" value="1"/>
</dbReference>
<feature type="domain" description="Asl1-like glycosyl hydrolase catalytic" evidence="2">
    <location>
        <begin position="47"/>
        <end position="282"/>
    </location>
</feature>
<dbReference type="PANTHER" id="PTHR34154">
    <property type="entry name" value="ALKALI-SENSITIVE LINKAGE PROTEIN 1"/>
    <property type="match status" value="1"/>
</dbReference>